<dbReference type="EMBL" id="CP133193">
    <property type="protein sequence ID" value="WMN03231.1"/>
    <property type="molecule type" value="Genomic_DNA"/>
</dbReference>
<evidence type="ECO:0000256" key="1">
    <source>
        <dbReference type="ARBA" id="ARBA00001933"/>
    </source>
</evidence>
<feature type="domain" description="Aminotransferase class I/classII large" evidence="6">
    <location>
        <begin position="27"/>
        <end position="368"/>
    </location>
</feature>
<dbReference type="Proteomes" id="UP001230933">
    <property type="component" value="Plasmid pMGMM8_3"/>
</dbReference>
<dbReference type="InterPro" id="IPR015424">
    <property type="entry name" value="PyrdxlP-dep_Trfase"/>
</dbReference>
<organism evidence="8 9">
    <name type="scientific">Rhodococcus erythropolis</name>
    <name type="common">Arthrobacter picolinophilus</name>
    <dbReference type="NCBI Taxonomy" id="1833"/>
    <lineage>
        <taxon>Bacteria</taxon>
        <taxon>Bacillati</taxon>
        <taxon>Actinomycetota</taxon>
        <taxon>Actinomycetes</taxon>
        <taxon>Mycobacteriales</taxon>
        <taxon>Nocardiaceae</taxon>
        <taxon>Rhodococcus</taxon>
        <taxon>Rhodococcus erythropolis group</taxon>
    </lineage>
</organism>
<dbReference type="Gene3D" id="3.40.640.10">
    <property type="entry name" value="Type I PLP-dependent aspartate aminotransferase-like (Major domain)"/>
    <property type="match status" value="1"/>
</dbReference>
<reference evidence="8" key="1">
    <citation type="submission" date="2023-08" db="EMBL/GenBank/DDBJ databases">
        <title>Isolation and Characterization of Rhodococcus erythropolis MGMM8.</title>
        <authorList>
            <person name="Diabankana R.G.C."/>
            <person name="Afordoanyi D.M."/>
            <person name="Validov S.Z."/>
        </authorList>
    </citation>
    <scope>NUCLEOTIDE SEQUENCE</scope>
    <source>
        <strain evidence="8">MGMM8</strain>
        <plasmid evidence="7">pMGMM8_1</plasmid>
        <plasmid evidence="8">pMGMM8_3</plasmid>
    </source>
</reference>
<evidence type="ECO:0000313" key="7">
    <source>
        <dbReference type="EMBL" id="WMN03144.1"/>
    </source>
</evidence>
<keyword evidence="4" id="KW-0808">Transferase</keyword>
<keyword evidence="8" id="KW-0614">Plasmid</keyword>
<geneLocation type="plasmid" evidence="7 9">
    <name>pMGMM8_1</name>
</geneLocation>
<dbReference type="InterPro" id="IPR015421">
    <property type="entry name" value="PyrdxlP-dep_Trfase_major"/>
</dbReference>
<keyword evidence="3 8" id="KW-0032">Aminotransferase</keyword>
<evidence type="ECO:0000256" key="2">
    <source>
        <dbReference type="ARBA" id="ARBA00007441"/>
    </source>
</evidence>
<dbReference type="PANTHER" id="PTHR46383">
    <property type="entry name" value="ASPARTATE AMINOTRANSFERASE"/>
    <property type="match status" value="1"/>
</dbReference>
<dbReference type="GO" id="GO:0030170">
    <property type="term" value="F:pyridoxal phosphate binding"/>
    <property type="evidence" value="ECO:0007669"/>
    <property type="project" value="InterPro"/>
</dbReference>
<dbReference type="RefSeq" id="WP_308372572.1">
    <property type="nucleotide sequence ID" value="NZ_CP133191.1"/>
</dbReference>
<evidence type="ECO:0000256" key="5">
    <source>
        <dbReference type="ARBA" id="ARBA00022898"/>
    </source>
</evidence>
<evidence type="ECO:0000313" key="9">
    <source>
        <dbReference type="Proteomes" id="UP001230933"/>
    </source>
</evidence>
<accession>A0AAX3ZZZ8</accession>
<dbReference type="Pfam" id="PF00155">
    <property type="entry name" value="Aminotran_1_2"/>
    <property type="match status" value="1"/>
</dbReference>
<dbReference type="GO" id="GO:0006520">
    <property type="term" value="P:amino acid metabolic process"/>
    <property type="evidence" value="ECO:0007669"/>
    <property type="project" value="InterPro"/>
</dbReference>
<dbReference type="CDD" id="cd00609">
    <property type="entry name" value="AAT_like"/>
    <property type="match status" value="1"/>
</dbReference>
<comment type="cofactor">
    <cofactor evidence="1">
        <name>pyridoxal 5'-phosphate</name>
        <dbReference type="ChEBI" id="CHEBI:597326"/>
    </cofactor>
</comment>
<dbReference type="InterPro" id="IPR015422">
    <property type="entry name" value="PyrdxlP-dep_Trfase_small"/>
</dbReference>
<dbReference type="Proteomes" id="UP001230933">
    <property type="component" value="Plasmid pMGMM8_1"/>
</dbReference>
<dbReference type="InterPro" id="IPR050596">
    <property type="entry name" value="AspAT/PAT-like"/>
</dbReference>
<dbReference type="GO" id="GO:0008483">
    <property type="term" value="F:transaminase activity"/>
    <property type="evidence" value="ECO:0007669"/>
    <property type="project" value="UniProtKB-KW"/>
</dbReference>
<name>A0AAX3ZZZ8_RHOER</name>
<sequence length="423" mass="45155">MTAGVQPSATLAIGEALNALRLQGRDVLPMASGEIRLPAAPRLQQELRTATEHNDYGPVAGIESYREAAAGYWRRRGVDADTSRIITGPGSKALLFASLLALGGDVIVPRPSWVSYTAQATLAGLHVIEIDTVPGAGGVPDPDAVAAAARTARRSGRSIRVVVTTLPDNPTGDIAVTDIVQRLTDVAREHDLIIVSDEIYYDLAFDEASVRGASPINFAPERTIVTTGLTKNLAVGGWRTGFALFPQRGESPSLFDSVCTAASHIWSSPTMPVQHAAAYALTEPPEIVAWMSAALHLHRSVARAANSVLRTEGLLLPETRGTCYLYPDFSLHRDALRAVHNVESSAGLTDLLLRKYAVAALPGSAFGDPHDKLTVRLSTSQLYGSTVQQQQQALDSPDPLTLPWIVENLARLHDAVSALHLPA</sequence>
<dbReference type="EMBL" id="CP133191">
    <property type="protein sequence ID" value="WMN03144.1"/>
    <property type="molecule type" value="Genomic_DNA"/>
</dbReference>
<evidence type="ECO:0000256" key="3">
    <source>
        <dbReference type="ARBA" id="ARBA00022576"/>
    </source>
</evidence>
<geneLocation type="plasmid" evidence="8 9">
    <name>pMGMM8_3</name>
</geneLocation>
<proteinExistence type="inferred from homology"/>
<evidence type="ECO:0000256" key="4">
    <source>
        <dbReference type="ARBA" id="ARBA00022679"/>
    </source>
</evidence>
<gene>
    <name evidence="7" type="ORF">QIE55_32595</name>
    <name evidence="8" type="ORF">QIE55_33145</name>
</gene>
<evidence type="ECO:0000313" key="8">
    <source>
        <dbReference type="EMBL" id="WMN03231.1"/>
    </source>
</evidence>
<dbReference type="PANTHER" id="PTHR46383:SF1">
    <property type="entry name" value="ASPARTATE AMINOTRANSFERASE"/>
    <property type="match status" value="1"/>
</dbReference>
<dbReference type="SUPFAM" id="SSF53383">
    <property type="entry name" value="PLP-dependent transferases"/>
    <property type="match status" value="1"/>
</dbReference>
<evidence type="ECO:0000259" key="6">
    <source>
        <dbReference type="Pfam" id="PF00155"/>
    </source>
</evidence>
<dbReference type="AlphaFoldDB" id="A0AAX3ZZZ8"/>
<dbReference type="Gene3D" id="3.90.1150.10">
    <property type="entry name" value="Aspartate Aminotransferase, domain 1"/>
    <property type="match status" value="1"/>
</dbReference>
<protein>
    <submittedName>
        <fullName evidence="8">Pyridoxal phosphate-dependent aminotransferase</fullName>
    </submittedName>
</protein>
<dbReference type="InterPro" id="IPR004839">
    <property type="entry name" value="Aminotransferase_I/II_large"/>
</dbReference>
<keyword evidence="5" id="KW-0663">Pyridoxal phosphate</keyword>
<comment type="similarity">
    <text evidence="2">Belongs to the class-I pyridoxal-phosphate-dependent aminotransferase family.</text>
</comment>